<keyword evidence="2" id="KW-1185">Reference proteome</keyword>
<sequence>MDEDTIGIITVAASRGQQLPIRDDNDGLKELESETVRGMKKKGWERGGG</sequence>
<reference evidence="1 2" key="1">
    <citation type="journal article" date="2014" name="Curr. Biol.">
        <title>The genome of the clonal raider ant Cerapachys biroi.</title>
        <authorList>
            <person name="Oxley P.R."/>
            <person name="Ji L."/>
            <person name="Fetter-Pruneda I."/>
            <person name="McKenzie S.K."/>
            <person name="Li C."/>
            <person name="Hu H."/>
            <person name="Zhang G."/>
            <person name="Kronauer D.J."/>
        </authorList>
    </citation>
    <scope>NUCLEOTIDE SEQUENCE [LARGE SCALE GENOMIC DNA]</scope>
</reference>
<dbReference type="EMBL" id="KK107260">
    <property type="protein sequence ID" value="EZA54080.1"/>
    <property type="molecule type" value="Genomic_DNA"/>
</dbReference>
<dbReference type="AlphaFoldDB" id="A0A026WDC8"/>
<dbReference type="Proteomes" id="UP000053097">
    <property type="component" value="Unassembled WGS sequence"/>
</dbReference>
<evidence type="ECO:0000313" key="2">
    <source>
        <dbReference type="Proteomes" id="UP000053097"/>
    </source>
</evidence>
<organism evidence="1 2">
    <name type="scientific">Ooceraea biroi</name>
    <name type="common">Clonal raider ant</name>
    <name type="synonym">Cerapachys biroi</name>
    <dbReference type="NCBI Taxonomy" id="2015173"/>
    <lineage>
        <taxon>Eukaryota</taxon>
        <taxon>Metazoa</taxon>
        <taxon>Ecdysozoa</taxon>
        <taxon>Arthropoda</taxon>
        <taxon>Hexapoda</taxon>
        <taxon>Insecta</taxon>
        <taxon>Pterygota</taxon>
        <taxon>Neoptera</taxon>
        <taxon>Endopterygota</taxon>
        <taxon>Hymenoptera</taxon>
        <taxon>Apocrita</taxon>
        <taxon>Aculeata</taxon>
        <taxon>Formicoidea</taxon>
        <taxon>Formicidae</taxon>
        <taxon>Dorylinae</taxon>
        <taxon>Ooceraea</taxon>
    </lineage>
</organism>
<protein>
    <submittedName>
        <fullName evidence="1">Uncharacterized protein</fullName>
    </submittedName>
</protein>
<proteinExistence type="predicted"/>
<name>A0A026WDC8_OOCBI</name>
<accession>A0A026WDC8</accession>
<evidence type="ECO:0000313" key="1">
    <source>
        <dbReference type="EMBL" id="EZA54080.1"/>
    </source>
</evidence>
<gene>
    <name evidence="1" type="ORF">X777_05929</name>
</gene>